<gene>
    <name evidence="1" type="ORF">HAX54_040450</name>
</gene>
<dbReference type="EMBL" id="JACEIK010000571">
    <property type="protein sequence ID" value="MCD7459250.1"/>
    <property type="molecule type" value="Genomic_DNA"/>
</dbReference>
<proteinExistence type="predicted"/>
<organism evidence="1 2">
    <name type="scientific">Datura stramonium</name>
    <name type="common">Jimsonweed</name>
    <name type="synonym">Common thornapple</name>
    <dbReference type="NCBI Taxonomy" id="4076"/>
    <lineage>
        <taxon>Eukaryota</taxon>
        <taxon>Viridiplantae</taxon>
        <taxon>Streptophyta</taxon>
        <taxon>Embryophyta</taxon>
        <taxon>Tracheophyta</taxon>
        <taxon>Spermatophyta</taxon>
        <taxon>Magnoliopsida</taxon>
        <taxon>eudicotyledons</taxon>
        <taxon>Gunneridae</taxon>
        <taxon>Pentapetalae</taxon>
        <taxon>asterids</taxon>
        <taxon>lamiids</taxon>
        <taxon>Solanales</taxon>
        <taxon>Solanaceae</taxon>
        <taxon>Solanoideae</taxon>
        <taxon>Datureae</taxon>
        <taxon>Datura</taxon>
    </lineage>
</organism>
<reference evidence="1 2" key="1">
    <citation type="journal article" date="2021" name="BMC Genomics">
        <title>Datura genome reveals duplications of psychoactive alkaloid biosynthetic genes and high mutation rate following tissue culture.</title>
        <authorList>
            <person name="Rajewski A."/>
            <person name="Carter-House D."/>
            <person name="Stajich J."/>
            <person name="Litt A."/>
        </authorList>
    </citation>
    <scope>NUCLEOTIDE SEQUENCE [LARGE SCALE GENOMIC DNA]</scope>
    <source>
        <strain evidence="1">AR-01</strain>
    </source>
</reference>
<name>A0ABS8SKD0_DATST</name>
<feature type="non-terminal residue" evidence="1">
    <location>
        <position position="1"/>
    </location>
</feature>
<evidence type="ECO:0000313" key="2">
    <source>
        <dbReference type="Proteomes" id="UP000823775"/>
    </source>
</evidence>
<dbReference type="Proteomes" id="UP000823775">
    <property type="component" value="Unassembled WGS sequence"/>
</dbReference>
<comment type="caution">
    <text evidence="1">The sequence shown here is derived from an EMBL/GenBank/DDBJ whole genome shotgun (WGS) entry which is preliminary data.</text>
</comment>
<sequence length="56" mass="6005">MEQSSLDNSKLTGTTRVLAYSSFTGVAKRLLLTKHSSEKSSLTHCPFPPLLGALPS</sequence>
<evidence type="ECO:0000313" key="1">
    <source>
        <dbReference type="EMBL" id="MCD7459250.1"/>
    </source>
</evidence>
<keyword evidence="2" id="KW-1185">Reference proteome</keyword>
<accession>A0ABS8SKD0</accession>
<protein>
    <submittedName>
        <fullName evidence="1">Uncharacterized protein</fullName>
    </submittedName>
</protein>